<evidence type="ECO:0000256" key="2">
    <source>
        <dbReference type="ARBA" id="ARBA00022475"/>
    </source>
</evidence>
<sequence length="528" mass="55682">MLTLAELLAGLGLLFVGLRLVGLHLQQATGRGIRRVLQTATRSPALGMLSGAAAGVATQSSNAITLIAGNLVRGGTLTVRDAIPVVGGANVGTAALVFLAAIDFHMAVLYVVALVGLAYQLKLDTHPRRRDWAGVALGLALLFLGLDFIKAAPGHLPPGQLTALIGGGLSPALAFVAGVGMATLTQSASTATILAVAAVQSRVVGLDDGVWLVLGANVGSGVAVMLAGSGLTGSGRQLCLVQVIVKLAGSGLIAATWLIAEAVSPVAPATWALNMAGGRLSPTLSILFLALQLSGGLFATLLRTPIERWVRALSPPSTEERASRPRFIYDRAVGDPSNALLLAQRECERLMSLIPGLLPDLDQPDEDRQLRVKQTLGHAAIALETESFMVELIDRHLHRQDLDTALQVQATLALLRSLQQALTDFAAVVDSFSPPPPLVFRLSESLRTLSMLLADASQPYADVDDARTLVELTSDRGDLLNRIRQDLAASREEGEHIRRLLLAASLFERSVWLLGRLAGSLIVRPSER</sequence>
<dbReference type="EMBL" id="CP043046">
    <property type="protein sequence ID" value="QEI08740.1"/>
    <property type="molecule type" value="Genomic_DNA"/>
</dbReference>
<feature type="transmembrane region" description="Helical" evidence="6">
    <location>
        <begin position="210"/>
        <end position="231"/>
    </location>
</feature>
<dbReference type="Pfam" id="PF02690">
    <property type="entry name" value="Na_Pi_cotrans"/>
    <property type="match status" value="2"/>
</dbReference>
<dbReference type="AlphaFoldDB" id="A0A5C0B5X0"/>
<dbReference type="GO" id="GO:0044341">
    <property type="term" value="P:sodium-dependent phosphate transport"/>
    <property type="evidence" value="ECO:0007669"/>
    <property type="project" value="InterPro"/>
</dbReference>
<dbReference type="OrthoDB" id="5786928at2"/>
<keyword evidence="2" id="KW-1003">Cell membrane</keyword>
<feature type="transmembrane region" description="Helical" evidence="6">
    <location>
        <begin position="280"/>
        <end position="302"/>
    </location>
</feature>
<keyword evidence="3 6" id="KW-0812">Transmembrane</keyword>
<dbReference type="GO" id="GO:0005886">
    <property type="term" value="C:plasma membrane"/>
    <property type="evidence" value="ECO:0007669"/>
    <property type="project" value="UniProtKB-SubCell"/>
</dbReference>
<dbReference type="GO" id="GO:0005436">
    <property type="term" value="F:sodium:phosphate symporter activity"/>
    <property type="evidence" value="ECO:0007669"/>
    <property type="project" value="InterPro"/>
</dbReference>
<organism evidence="7 8">
    <name type="scientific">Pigmentiphaga aceris</name>
    <dbReference type="NCBI Taxonomy" id="1940612"/>
    <lineage>
        <taxon>Bacteria</taxon>
        <taxon>Pseudomonadati</taxon>
        <taxon>Pseudomonadota</taxon>
        <taxon>Betaproteobacteria</taxon>
        <taxon>Burkholderiales</taxon>
        <taxon>Alcaligenaceae</taxon>
        <taxon>Pigmentiphaga</taxon>
    </lineage>
</organism>
<dbReference type="NCBIfam" id="NF037997">
    <property type="entry name" value="Na_Pi_symport"/>
    <property type="match status" value="1"/>
</dbReference>
<feature type="transmembrane region" description="Helical" evidence="6">
    <location>
        <begin position="131"/>
        <end position="149"/>
    </location>
</feature>
<evidence type="ECO:0000256" key="4">
    <source>
        <dbReference type="ARBA" id="ARBA00022989"/>
    </source>
</evidence>
<feature type="transmembrane region" description="Helical" evidence="6">
    <location>
        <begin position="238"/>
        <end position="260"/>
    </location>
</feature>
<reference evidence="7 8" key="1">
    <citation type="submission" date="2019-08" db="EMBL/GenBank/DDBJ databases">
        <title>Amphibian skin-associated Pigmentiphaga: genome sequence and occurrence across geography and hosts.</title>
        <authorList>
            <person name="Bletz M.C."/>
            <person name="Bunk B."/>
            <person name="Sproeer C."/>
            <person name="Biwer P."/>
            <person name="Reiter S."/>
            <person name="Rabemananjara F.C.E."/>
            <person name="Schulz S."/>
            <person name="Overmann J."/>
            <person name="Vences M."/>
        </authorList>
    </citation>
    <scope>NUCLEOTIDE SEQUENCE [LARGE SCALE GENOMIC DNA]</scope>
    <source>
        <strain evidence="7 8">Mada1488</strain>
    </source>
</reference>
<accession>A0A5C0B5X0</accession>
<evidence type="ECO:0000256" key="1">
    <source>
        <dbReference type="ARBA" id="ARBA00004651"/>
    </source>
</evidence>
<evidence type="ECO:0000256" key="5">
    <source>
        <dbReference type="ARBA" id="ARBA00023136"/>
    </source>
</evidence>
<name>A0A5C0B5X0_9BURK</name>
<dbReference type="RefSeq" id="WP_148818211.1">
    <property type="nucleotide sequence ID" value="NZ_CP043046.1"/>
</dbReference>
<keyword evidence="5 6" id="KW-0472">Membrane</keyword>
<comment type="subcellular location">
    <subcellularLocation>
        <location evidence="1">Cell membrane</location>
        <topology evidence="1">Multi-pass membrane protein</topology>
    </subcellularLocation>
</comment>
<feature type="transmembrane region" description="Helical" evidence="6">
    <location>
        <begin position="161"/>
        <end position="180"/>
    </location>
</feature>
<dbReference type="PANTHER" id="PTHR10010:SF46">
    <property type="entry name" value="SODIUM-DEPENDENT PHOSPHATE TRANSPORT PROTEIN 2B"/>
    <property type="match status" value="1"/>
</dbReference>
<evidence type="ECO:0000256" key="3">
    <source>
        <dbReference type="ARBA" id="ARBA00022692"/>
    </source>
</evidence>
<feature type="transmembrane region" description="Helical" evidence="6">
    <location>
        <begin position="94"/>
        <end position="119"/>
    </location>
</feature>
<dbReference type="PANTHER" id="PTHR10010">
    <property type="entry name" value="SOLUTE CARRIER FAMILY 34 SODIUM PHOSPHATE , MEMBER 2-RELATED"/>
    <property type="match status" value="1"/>
</dbReference>
<gene>
    <name evidence="7" type="ORF">FXN63_25000</name>
</gene>
<dbReference type="InterPro" id="IPR003841">
    <property type="entry name" value="Na/Pi_transpt"/>
</dbReference>
<evidence type="ECO:0000313" key="8">
    <source>
        <dbReference type="Proteomes" id="UP000325161"/>
    </source>
</evidence>
<keyword evidence="4 6" id="KW-1133">Transmembrane helix</keyword>
<keyword evidence="8" id="KW-1185">Reference proteome</keyword>
<dbReference type="Proteomes" id="UP000325161">
    <property type="component" value="Chromosome"/>
</dbReference>
<protein>
    <submittedName>
        <fullName evidence="7">Na/Pi cotransporter family protein</fullName>
    </submittedName>
</protein>
<evidence type="ECO:0000256" key="6">
    <source>
        <dbReference type="SAM" id="Phobius"/>
    </source>
</evidence>
<dbReference type="KEGG" id="pacr:FXN63_25000"/>
<evidence type="ECO:0000313" key="7">
    <source>
        <dbReference type="EMBL" id="QEI08740.1"/>
    </source>
</evidence>
<proteinExistence type="predicted"/>